<dbReference type="CDD" id="cd00010">
    <property type="entry name" value="AAI_LTSS"/>
    <property type="match status" value="1"/>
</dbReference>
<feature type="transmembrane region" description="Helical" evidence="1">
    <location>
        <begin position="153"/>
        <end position="171"/>
    </location>
</feature>
<dbReference type="Pfam" id="PF14368">
    <property type="entry name" value="LTP_2"/>
    <property type="match status" value="1"/>
</dbReference>
<dbReference type="PANTHER" id="PTHR35747:SF2">
    <property type="entry name" value="NON-SPECIFIC LIPID TRANSFER PROTEIN GPI-ANCHORED 25"/>
    <property type="match status" value="1"/>
</dbReference>
<dbReference type="EMBL" id="JAYMYS010000002">
    <property type="protein sequence ID" value="KAK7405931.1"/>
    <property type="molecule type" value="Genomic_DNA"/>
</dbReference>
<keyword evidence="1" id="KW-0812">Transmembrane</keyword>
<feature type="signal peptide" evidence="2">
    <location>
        <begin position="1"/>
        <end position="23"/>
    </location>
</feature>
<sequence length="178" mass="19187">MDMKRNAAAALVVVPLLLLSVAAEGCTEQLISFSACLPYVAYPPNNLTESASDKCCDGFSSDRDWACLCYLLHDPLILGFPLNTTRLLSLSSICSVSTSFPFLCSSSSSDQSSSPLPPLININTNTAPTQSLRQEGSSATTLLSSDASHLTNFLFSYYFLPIFVFVTLLLFSPHACHS</sequence>
<organism evidence="4 5">
    <name type="scientific">Psophocarpus tetragonolobus</name>
    <name type="common">Winged bean</name>
    <name type="synonym">Dolichos tetragonolobus</name>
    <dbReference type="NCBI Taxonomy" id="3891"/>
    <lineage>
        <taxon>Eukaryota</taxon>
        <taxon>Viridiplantae</taxon>
        <taxon>Streptophyta</taxon>
        <taxon>Embryophyta</taxon>
        <taxon>Tracheophyta</taxon>
        <taxon>Spermatophyta</taxon>
        <taxon>Magnoliopsida</taxon>
        <taxon>eudicotyledons</taxon>
        <taxon>Gunneridae</taxon>
        <taxon>Pentapetalae</taxon>
        <taxon>rosids</taxon>
        <taxon>fabids</taxon>
        <taxon>Fabales</taxon>
        <taxon>Fabaceae</taxon>
        <taxon>Papilionoideae</taxon>
        <taxon>50 kb inversion clade</taxon>
        <taxon>NPAAA clade</taxon>
        <taxon>indigoferoid/millettioid clade</taxon>
        <taxon>Phaseoleae</taxon>
        <taxon>Psophocarpus</taxon>
    </lineage>
</organism>
<gene>
    <name evidence="4" type="ORF">VNO78_07543</name>
</gene>
<dbReference type="InterPro" id="IPR016140">
    <property type="entry name" value="Bifunc_inhib/LTP/seed_store"/>
</dbReference>
<evidence type="ECO:0000256" key="1">
    <source>
        <dbReference type="SAM" id="Phobius"/>
    </source>
</evidence>
<dbReference type="InterPro" id="IPR053353">
    <property type="entry name" value="Plant_LTP_GPI-anchored"/>
</dbReference>
<evidence type="ECO:0000313" key="5">
    <source>
        <dbReference type="Proteomes" id="UP001386955"/>
    </source>
</evidence>
<reference evidence="4 5" key="1">
    <citation type="submission" date="2024-01" db="EMBL/GenBank/DDBJ databases">
        <title>The genomes of 5 underutilized Papilionoideae crops provide insights into root nodulation and disease resistanc.</title>
        <authorList>
            <person name="Jiang F."/>
        </authorList>
    </citation>
    <scope>NUCLEOTIDE SEQUENCE [LARGE SCALE GENOMIC DNA]</scope>
    <source>
        <strain evidence="4">DUOXIRENSHENG_FW03</strain>
        <tissue evidence="4">Leaves</tissue>
    </source>
</reference>
<comment type="caution">
    <text evidence="4">The sequence shown here is derived from an EMBL/GenBank/DDBJ whole genome shotgun (WGS) entry which is preliminary data.</text>
</comment>
<dbReference type="AlphaFoldDB" id="A0AAN9SVH0"/>
<keyword evidence="1" id="KW-0472">Membrane</keyword>
<keyword evidence="2" id="KW-0732">Signal</keyword>
<dbReference type="PANTHER" id="PTHR35747">
    <property type="entry name" value="BIFUNCTIONAL INHIBITOR/LIPID-TRANSFER PROTEIN/SEED STORAGE 2S ALBUMIN SUPERFAMILY PROTEIN"/>
    <property type="match status" value="1"/>
</dbReference>
<dbReference type="InterPro" id="IPR036312">
    <property type="entry name" value="Bifun_inhib/LTP/seed_sf"/>
</dbReference>
<dbReference type="SUPFAM" id="SSF47699">
    <property type="entry name" value="Bifunctional inhibitor/lipid-transfer protein/seed storage 2S albumin"/>
    <property type="match status" value="1"/>
</dbReference>
<dbReference type="Gene3D" id="1.10.110.10">
    <property type="entry name" value="Plant lipid-transfer and hydrophobic proteins"/>
    <property type="match status" value="1"/>
</dbReference>
<proteinExistence type="predicted"/>
<protein>
    <recommendedName>
        <fullName evidence="3">Bifunctional inhibitor/plant lipid transfer protein/seed storage helical domain-containing protein</fullName>
    </recommendedName>
</protein>
<accession>A0AAN9SVH0</accession>
<dbReference type="Proteomes" id="UP001386955">
    <property type="component" value="Unassembled WGS sequence"/>
</dbReference>
<feature type="domain" description="Bifunctional inhibitor/plant lipid transfer protein/seed storage helical" evidence="3">
    <location>
        <begin position="21"/>
        <end position="104"/>
    </location>
</feature>
<evidence type="ECO:0000259" key="3">
    <source>
        <dbReference type="Pfam" id="PF14368"/>
    </source>
</evidence>
<name>A0AAN9SVH0_PSOTE</name>
<evidence type="ECO:0000313" key="4">
    <source>
        <dbReference type="EMBL" id="KAK7405931.1"/>
    </source>
</evidence>
<keyword evidence="5" id="KW-1185">Reference proteome</keyword>
<evidence type="ECO:0000256" key="2">
    <source>
        <dbReference type="SAM" id="SignalP"/>
    </source>
</evidence>
<keyword evidence="1" id="KW-1133">Transmembrane helix</keyword>
<feature type="chain" id="PRO_5042900796" description="Bifunctional inhibitor/plant lipid transfer protein/seed storage helical domain-containing protein" evidence="2">
    <location>
        <begin position="24"/>
        <end position="178"/>
    </location>
</feature>